<gene>
    <name evidence="1" type="ORF">EG849_14815</name>
</gene>
<dbReference type="Proteomes" id="UP000271937">
    <property type="component" value="Unassembled WGS sequence"/>
</dbReference>
<keyword evidence="2" id="KW-1185">Reference proteome</keyword>
<dbReference type="AlphaFoldDB" id="A0A3P3W1B4"/>
<dbReference type="PANTHER" id="PTHR40037">
    <property type="entry name" value="PHOSPHOESTERASE YJCG-RELATED"/>
    <property type="match status" value="1"/>
</dbReference>
<dbReference type="EMBL" id="RQVR01000027">
    <property type="protein sequence ID" value="RRJ88138.1"/>
    <property type="molecule type" value="Genomic_DNA"/>
</dbReference>
<name>A0A3P3W1B4_9FLAO</name>
<dbReference type="PANTHER" id="PTHR40037:SF1">
    <property type="entry name" value="PHOSPHOESTERASE SAOUHSC_00951-RELATED"/>
    <property type="match status" value="1"/>
</dbReference>
<reference evidence="1 2" key="1">
    <citation type="submission" date="2018-11" db="EMBL/GenBank/DDBJ databases">
        <title>Flavobacterium sp. nov., YIM 102600 draft genome.</title>
        <authorList>
            <person name="Li G."/>
            <person name="Jiang Y."/>
        </authorList>
    </citation>
    <scope>NUCLEOTIDE SEQUENCE [LARGE SCALE GENOMIC DNA]</scope>
    <source>
        <strain evidence="1 2">YIM 102600</strain>
    </source>
</reference>
<evidence type="ECO:0000313" key="1">
    <source>
        <dbReference type="EMBL" id="RRJ88138.1"/>
    </source>
</evidence>
<accession>A0A3P3W1B4</accession>
<dbReference type="InterPro" id="IPR050580">
    <property type="entry name" value="2H_phosphoesterase_YjcG-like"/>
</dbReference>
<sequence>MLKLPLCFIIYSNFISCKKFFLMAKVKYKQPTLFPLTELQDYFVLISPTDEVKKETKKLKNKLYKIIGRTTENEYSVAHISLFKAKYERDNHLLEKLKKALADLKPFAVSTNEAEVFSHGATKKTVYLKIENPKPIQALFESIGEEFKFKKEIVPHLTIEQNLTIADFEKIENDLNAFNYKSEWICDRITVLKRNPKKGTYKLMEEILLQ</sequence>
<protein>
    <submittedName>
        <fullName evidence="1">2'-5' RNA ligase family protein</fullName>
    </submittedName>
</protein>
<proteinExistence type="predicted"/>
<dbReference type="Gene3D" id="3.90.1140.10">
    <property type="entry name" value="Cyclic phosphodiesterase"/>
    <property type="match status" value="1"/>
</dbReference>
<dbReference type="SUPFAM" id="SSF55144">
    <property type="entry name" value="LigT-like"/>
    <property type="match status" value="1"/>
</dbReference>
<dbReference type="InterPro" id="IPR009097">
    <property type="entry name" value="Cyclic_Pdiesterase"/>
</dbReference>
<comment type="caution">
    <text evidence="1">The sequence shown here is derived from an EMBL/GenBank/DDBJ whole genome shotgun (WGS) entry which is preliminary data.</text>
</comment>
<organism evidence="1 2">
    <name type="scientific">Flavobacterium macacae</name>
    <dbReference type="NCBI Taxonomy" id="2488993"/>
    <lineage>
        <taxon>Bacteria</taxon>
        <taxon>Pseudomonadati</taxon>
        <taxon>Bacteroidota</taxon>
        <taxon>Flavobacteriia</taxon>
        <taxon>Flavobacteriales</taxon>
        <taxon>Flavobacteriaceae</taxon>
        <taxon>Flavobacterium</taxon>
    </lineage>
</organism>
<keyword evidence="1" id="KW-0436">Ligase</keyword>
<dbReference type="GO" id="GO:0016874">
    <property type="term" value="F:ligase activity"/>
    <property type="evidence" value="ECO:0007669"/>
    <property type="project" value="UniProtKB-KW"/>
</dbReference>
<dbReference type="Pfam" id="PF13563">
    <property type="entry name" value="2_5_RNA_ligase2"/>
    <property type="match status" value="1"/>
</dbReference>
<evidence type="ECO:0000313" key="2">
    <source>
        <dbReference type="Proteomes" id="UP000271937"/>
    </source>
</evidence>